<dbReference type="InterPro" id="IPR011009">
    <property type="entry name" value="Kinase-like_dom_sf"/>
</dbReference>
<feature type="binding site" evidence="7">
    <location>
        <position position="168"/>
    </location>
    <ligand>
        <name>ATP</name>
        <dbReference type="ChEBI" id="CHEBI:30616"/>
    </ligand>
</feature>
<evidence type="ECO:0000256" key="7">
    <source>
        <dbReference type="PROSITE-ProRule" id="PRU10141"/>
    </source>
</evidence>
<dbReference type="Proteomes" id="UP000595437">
    <property type="component" value="Chromosome 5"/>
</dbReference>
<evidence type="ECO:0000313" key="10">
    <source>
        <dbReference type="EMBL" id="QQP54915.1"/>
    </source>
</evidence>
<evidence type="ECO:0000256" key="5">
    <source>
        <dbReference type="ARBA" id="ARBA00022840"/>
    </source>
</evidence>
<evidence type="ECO:0000256" key="2">
    <source>
        <dbReference type="ARBA" id="ARBA00022454"/>
    </source>
</evidence>
<comment type="subcellular location">
    <subcellularLocation>
        <location evidence="1">Chromosome</location>
        <location evidence="1">Centromere</location>
        <location evidence="1">Kinetochore</location>
    </subcellularLocation>
</comment>
<dbReference type="GO" id="GO:0000776">
    <property type="term" value="C:kinetochore"/>
    <property type="evidence" value="ECO:0007669"/>
    <property type="project" value="UniProtKB-KW"/>
</dbReference>
<dbReference type="EMBL" id="CP045894">
    <property type="protein sequence ID" value="QQP54915.1"/>
    <property type="molecule type" value="Genomic_DNA"/>
</dbReference>
<protein>
    <submittedName>
        <fullName evidence="10">Mitotic checkpoint serine/threonineprotein kinase BUB1 betalike</fullName>
    </submittedName>
</protein>
<reference evidence="11" key="1">
    <citation type="submission" date="2021-01" db="EMBL/GenBank/DDBJ databases">
        <title>Caligus Genome Assembly.</title>
        <authorList>
            <person name="Gallardo-Escarate C."/>
        </authorList>
    </citation>
    <scope>NUCLEOTIDE SEQUENCE [LARGE SCALE GENOMIC DNA]</scope>
</reference>
<gene>
    <name evidence="10" type="ORF">FKW44_007908</name>
</gene>
<evidence type="ECO:0000256" key="3">
    <source>
        <dbReference type="ARBA" id="ARBA00022741"/>
    </source>
</evidence>
<dbReference type="PROSITE" id="PS00108">
    <property type="entry name" value="PROTEIN_KINASE_ST"/>
    <property type="match status" value="1"/>
</dbReference>
<dbReference type="InterPro" id="IPR015661">
    <property type="entry name" value="Bub1/Mad3"/>
</dbReference>
<dbReference type="PANTHER" id="PTHR14030:SF4">
    <property type="entry name" value="BUB1 KINASE, ISOFORM A-RELATED"/>
    <property type="match status" value="1"/>
</dbReference>
<dbReference type="InterPro" id="IPR000719">
    <property type="entry name" value="Prot_kinase_dom"/>
</dbReference>
<dbReference type="PROSITE" id="PS50011">
    <property type="entry name" value="PROTEIN_KINASE_DOM"/>
    <property type="match status" value="1"/>
</dbReference>
<evidence type="ECO:0000256" key="1">
    <source>
        <dbReference type="ARBA" id="ARBA00004629"/>
    </source>
</evidence>
<keyword evidence="10" id="KW-0808">Transferase</keyword>
<keyword evidence="6" id="KW-0137">Centromere</keyword>
<keyword evidence="8" id="KW-0723">Serine/threonine-protein kinase</keyword>
<feature type="domain" description="Protein kinase" evidence="9">
    <location>
        <begin position="131"/>
        <end position="325"/>
    </location>
</feature>
<dbReference type="SMART" id="SM00220">
    <property type="entry name" value="S_TKc"/>
    <property type="match status" value="1"/>
</dbReference>
<evidence type="ECO:0000256" key="6">
    <source>
        <dbReference type="ARBA" id="ARBA00023328"/>
    </source>
</evidence>
<dbReference type="PANTHER" id="PTHR14030">
    <property type="entry name" value="MITOTIC CHECKPOINT SERINE/THREONINE-PROTEIN KINASE BUB1"/>
    <property type="match status" value="1"/>
</dbReference>
<keyword evidence="5 7" id="KW-0067">ATP-binding</keyword>
<keyword evidence="2" id="KW-0158">Chromosome</keyword>
<dbReference type="GO" id="GO:0004674">
    <property type="term" value="F:protein serine/threonine kinase activity"/>
    <property type="evidence" value="ECO:0007669"/>
    <property type="project" value="UniProtKB-KW"/>
</dbReference>
<feature type="non-terminal residue" evidence="10">
    <location>
        <position position="1"/>
    </location>
</feature>
<dbReference type="AlphaFoldDB" id="A0A7T8KFC7"/>
<dbReference type="GO" id="GO:0051754">
    <property type="term" value="P:meiotic sister chromatid cohesion, centromeric"/>
    <property type="evidence" value="ECO:0007669"/>
    <property type="project" value="TreeGrafter"/>
</dbReference>
<name>A0A7T8KFC7_CALRO</name>
<dbReference type="OrthoDB" id="248495at2759"/>
<dbReference type="InterPro" id="IPR008271">
    <property type="entry name" value="Ser/Thr_kinase_AS"/>
</dbReference>
<dbReference type="Pfam" id="PF00069">
    <property type="entry name" value="Pkinase"/>
    <property type="match status" value="1"/>
</dbReference>
<dbReference type="Gene3D" id="1.10.510.10">
    <property type="entry name" value="Transferase(Phosphotransferase) domain 1"/>
    <property type="match status" value="1"/>
</dbReference>
<keyword evidence="3 7" id="KW-0547">Nucleotide-binding</keyword>
<dbReference type="GO" id="GO:0007094">
    <property type="term" value="P:mitotic spindle assembly checkpoint signaling"/>
    <property type="evidence" value="ECO:0007669"/>
    <property type="project" value="InterPro"/>
</dbReference>
<organism evidence="10 11">
    <name type="scientific">Caligus rogercresseyi</name>
    <name type="common">Sea louse</name>
    <dbReference type="NCBI Taxonomy" id="217165"/>
    <lineage>
        <taxon>Eukaryota</taxon>
        <taxon>Metazoa</taxon>
        <taxon>Ecdysozoa</taxon>
        <taxon>Arthropoda</taxon>
        <taxon>Crustacea</taxon>
        <taxon>Multicrustacea</taxon>
        <taxon>Hexanauplia</taxon>
        <taxon>Copepoda</taxon>
        <taxon>Siphonostomatoida</taxon>
        <taxon>Caligidae</taxon>
        <taxon>Caligus</taxon>
    </lineage>
</organism>
<evidence type="ECO:0000259" key="9">
    <source>
        <dbReference type="PROSITE" id="PS50011"/>
    </source>
</evidence>
<keyword evidence="10" id="KW-0418">Kinase</keyword>
<evidence type="ECO:0000313" key="11">
    <source>
        <dbReference type="Proteomes" id="UP000595437"/>
    </source>
</evidence>
<feature type="non-terminal residue" evidence="10">
    <location>
        <position position="325"/>
    </location>
</feature>
<sequence>DMSLHPCRPTRTKQLLPAKPEGELCHGGAIQDGLLHLFLNASASPQLDVSSPVCDVSEMDEGISELTNKMKGVLVQAVFYDLNNPFDEKIQRDILRGLKLPLSERRGFVHFDELIPRIAPHKMVQIGDTFFGMKEQIGEGAYGTIFKAIRHNNNAVNDTICEMSLVFKVQKPAREWEFYICSEVQSRLQDLGSFMAIPRCYSFSDGSIFVSEYLPASLLDILNAAKSTKMAEETFAIFFVIQLCELVHRLGQARIIHGDIKPDNIMLRRKPSLDRNAGSALHSAYDFGRGIDMSLAKEGTTFTHVFKSKETIIPEMMKEKPWSYQ</sequence>
<accession>A0A7T8KFC7</accession>
<dbReference type="SUPFAM" id="SSF56112">
    <property type="entry name" value="Protein kinase-like (PK-like)"/>
    <property type="match status" value="1"/>
</dbReference>
<evidence type="ECO:0000256" key="8">
    <source>
        <dbReference type="RuleBase" id="RU000304"/>
    </source>
</evidence>
<comment type="similarity">
    <text evidence="8">Belongs to the protein kinase superfamily.</text>
</comment>
<dbReference type="PROSITE" id="PS00107">
    <property type="entry name" value="PROTEIN_KINASE_ATP"/>
    <property type="match status" value="1"/>
</dbReference>
<dbReference type="GO" id="GO:0032991">
    <property type="term" value="C:protein-containing complex"/>
    <property type="evidence" value="ECO:0007669"/>
    <property type="project" value="UniProtKB-ARBA"/>
</dbReference>
<dbReference type="GO" id="GO:0005634">
    <property type="term" value="C:nucleus"/>
    <property type="evidence" value="ECO:0007669"/>
    <property type="project" value="TreeGrafter"/>
</dbReference>
<keyword evidence="11" id="KW-1185">Reference proteome</keyword>
<dbReference type="InterPro" id="IPR017441">
    <property type="entry name" value="Protein_kinase_ATP_BS"/>
</dbReference>
<dbReference type="GO" id="GO:0005524">
    <property type="term" value="F:ATP binding"/>
    <property type="evidence" value="ECO:0007669"/>
    <property type="project" value="UniProtKB-UniRule"/>
</dbReference>
<proteinExistence type="inferred from homology"/>
<keyword evidence="4" id="KW-0995">Kinetochore</keyword>
<evidence type="ECO:0000256" key="4">
    <source>
        <dbReference type="ARBA" id="ARBA00022838"/>
    </source>
</evidence>